<sequence>MVLKVPRGLRDRKKIPAADDKATGFFFLICESNFLFDSDVTSDARAAAQPRSGGEGSERWRRWFACGAVVWFGFPGFPEVEHPGKNGTKR</sequence>
<keyword evidence="2" id="KW-1185">Reference proteome</keyword>
<accession>A0AAQ4F0V9</accession>
<dbReference type="AlphaFoldDB" id="A0AAQ4F0V9"/>
<evidence type="ECO:0000313" key="1">
    <source>
        <dbReference type="EMBL" id="KAK8780402.1"/>
    </source>
</evidence>
<reference evidence="1 2" key="1">
    <citation type="journal article" date="2023" name="Arcadia Sci">
        <title>De novo assembly of a long-read Amblyomma americanum tick genome.</title>
        <authorList>
            <person name="Chou S."/>
            <person name="Poskanzer K.E."/>
            <person name="Rollins M."/>
            <person name="Thuy-Boun P.S."/>
        </authorList>
    </citation>
    <scope>NUCLEOTIDE SEQUENCE [LARGE SCALE GENOMIC DNA]</scope>
    <source>
        <strain evidence="1">F_SG_1</strain>
        <tissue evidence="1">Salivary glands</tissue>
    </source>
</reference>
<dbReference type="Proteomes" id="UP001321473">
    <property type="component" value="Unassembled WGS sequence"/>
</dbReference>
<gene>
    <name evidence="1" type="ORF">V5799_018256</name>
</gene>
<evidence type="ECO:0000313" key="2">
    <source>
        <dbReference type="Proteomes" id="UP001321473"/>
    </source>
</evidence>
<comment type="caution">
    <text evidence="1">The sequence shown here is derived from an EMBL/GenBank/DDBJ whole genome shotgun (WGS) entry which is preliminary data.</text>
</comment>
<proteinExistence type="predicted"/>
<dbReference type="EMBL" id="JARKHS020008885">
    <property type="protein sequence ID" value="KAK8780402.1"/>
    <property type="molecule type" value="Genomic_DNA"/>
</dbReference>
<organism evidence="1 2">
    <name type="scientific">Amblyomma americanum</name>
    <name type="common">Lone star tick</name>
    <dbReference type="NCBI Taxonomy" id="6943"/>
    <lineage>
        <taxon>Eukaryota</taxon>
        <taxon>Metazoa</taxon>
        <taxon>Ecdysozoa</taxon>
        <taxon>Arthropoda</taxon>
        <taxon>Chelicerata</taxon>
        <taxon>Arachnida</taxon>
        <taxon>Acari</taxon>
        <taxon>Parasitiformes</taxon>
        <taxon>Ixodida</taxon>
        <taxon>Ixodoidea</taxon>
        <taxon>Ixodidae</taxon>
        <taxon>Amblyomminae</taxon>
        <taxon>Amblyomma</taxon>
    </lineage>
</organism>
<name>A0AAQ4F0V9_AMBAM</name>
<protein>
    <submittedName>
        <fullName evidence="1">Uncharacterized protein</fullName>
    </submittedName>
</protein>